<name>A0A2X4RVP2_9CORY</name>
<dbReference type="Pfam" id="PF00583">
    <property type="entry name" value="Acetyltransf_1"/>
    <property type="match status" value="1"/>
</dbReference>
<dbReference type="AlphaFoldDB" id="A0A2X4RVP2"/>
<dbReference type="STRING" id="38301.NX84_05265"/>
<evidence type="ECO:0000313" key="7">
    <source>
        <dbReference type="Proteomes" id="UP000594905"/>
    </source>
</evidence>
<dbReference type="KEGG" id="cmin:NCTC10288_01681"/>
<organism evidence="5 6">
    <name type="scientific">Corynebacterium minutissimum</name>
    <dbReference type="NCBI Taxonomy" id="38301"/>
    <lineage>
        <taxon>Bacteria</taxon>
        <taxon>Bacillati</taxon>
        <taxon>Actinomycetota</taxon>
        <taxon>Actinomycetes</taxon>
        <taxon>Mycobacteriales</taxon>
        <taxon>Corynebacteriaceae</taxon>
        <taxon>Corynebacterium</taxon>
    </lineage>
</organism>
<reference evidence="5 6" key="1">
    <citation type="submission" date="2018-06" db="EMBL/GenBank/DDBJ databases">
        <authorList>
            <consortium name="Pathogen Informatics"/>
            <person name="Doyle S."/>
        </authorList>
    </citation>
    <scope>NUCLEOTIDE SEQUENCE [LARGE SCALE GENOMIC DNA]</scope>
    <source>
        <strain evidence="5 6">NCTC10288</strain>
    </source>
</reference>
<evidence type="ECO:0000313" key="6">
    <source>
        <dbReference type="Proteomes" id="UP000249264"/>
    </source>
</evidence>
<dbReference type="PROSITE" id="PS51186">
    <property type="entry name" value="GNAT"/>
    <property type="match status" value="1"/>
</dbReference>
<evidence type="ECO:0000313" key="5">
    <source>
        <dbReference type="EMBL" id="SQI00370.1"/>
    </source>
</evidence>
<evidence type="ECO:0000256" key="1">
    <source>
        <dbReference type="ARBA" id="ARBA00022679"/>
    </source>
</evidence>
<dbReference type="Gene3D" id="3.40.630.30">
    <property type="match status" value="1"/>
</dbReference>
<dbReference type="PANTHER" id="PTHR43072:SF23">
    <property type="entry name" value="UPF0039 PROTEIN C11D3.02C"/>
    <property type="match status" value="1"/>
</dbReference>
<dbReference type="EMBL" id="LS483460">
    <property type="protein sequence ID" value="SQI00370.1"/>
    <property type="molecule type" value="Genomic_DNA"/>
</dbReference>
<keyword evidence="2 5" id="KW-0012">Acyltransferase</keyword>
<sequence>MIIREATDADVPAMTATLNWAIQETLFIFRSEPATVEERTEYLHRLRRENCPCFVAFDDDGAYLGWALYRPYRDPKVWLGCYETTIYVDPAAHGKGVGTRLLEAVVQHARKVEQVHTLLALIVADNIASIKLHEKFGFATVGTLKEVSRKAGQWLDLAHLQLMV</sequence>
<dbReference type="Proteomes" id="UP000594905">
    <property type="component" value="Chromosome"/>
</dbReference>
<keyword evidence="1 5" id="KW-0808">Transferase</keyword>
<feature type="domain" description="N-acetyltransferase" evidence="3">
    <location>
        <begin position="1"/>
        <end position="160"/>
    </location>
</feature>
<keyword evidence="7" id="KW-1185">Reference proteome</keyword>
<reference evidence="4 7" key="2">
    <citation type="submission" date="2020-12" db="EMBL/GenBank/DDBJ databases">
        <title>FDA dAtabase for Regulatory Grade micrObial Sequences (FDA-ARGOS): Supporting development and validation of Infectious Disease Dx tests.</title>
        <authorList>
            <person name="Sproer C."/>
            <person name="Gronow S."/>
            <person name="Severitt S."/>
            <person name="Schroder I."/>
            <person name="Tallon L."/>
            <person name="Sadzewicz L."/>
            <person name="Zhao X."/>
            <person name="Boylan J."/>
            <person name="Ott S."/>
            <person name="Bowen H."/>
            <person name="Vavikolanu K."/>
            <person name="Mehta A."/>
            <person name="Aluvathingal J."/>
            <person name="Nadendla S."/>
            <person name="Lowell S."/>
            <person name="Myers T."/>
            <person name="Yan Y."/>
            <person name="Sichtig H."/>
        </authorList>
    </citation>
    <scope>NUCLEOTIDE SEQUENCE [LARGE SCALE GENOMIC DNA]</scope>
    <source>
        <strain evidence="4 7">FDAARGOS_894</strain>
    </source>
</reference>
<dbReference type="Proteomes" id="UP000249264">
    <property type="component" value="Chromosome 1"/>
</dbReference>
<dbReference type="OrthoDB" id="3173333at2"/>
<dbReference type="EC" id="2.3.1.183" evidence="5"/>
<dbReference type="InterPro" id="IPR000182">
    <property type="entry name" value="GNAT_dom"/>
</dbReference>
<dbReference type="GO" id="GO:0102971">
    <property type="term" value="F:phosphinothricin N-acetyltransferase activity"/>
    <property type="evidence" value="ECO:0007669"/>
    <property type="project" value="UniProtKB-EC"/>
</dbReference>
<accession>A0A2X4RVP2</accession>
<proteinExistence type="predicted"/>
<dbReference type="RefSeq" id="WP_082013917.1">
    <property type="nucleotide sequence ID" value="NZ_CP065689.1"/>
</dbReference>
<dbReference type="PANTHER" id="PTHR43072">
    <property type="entry name" value="N-ACETYLTRANSFERASE"/>
    <property type="match status" value="1"/>
</dbReference>
<evidence type="ECO:0000313" key="4">
    <source>
        <dbReference type="EMBL" id="QPS60735.1"/>
    </source>
</evidence>
<evidence type="ECO:0000256" key="2">
    <source>
        <dbReference type="ARBA" id="ARBA00023315"/>
    </source>
</evidence>
<dbReference type="InterPro" id="IPR016181">
    <property type="entry name" value="Acyl_CoA_acyltransferase"/>
</dbReference>
<dbReference type="GeneID" id="70783570"/>
<gene>
    <name evidence="5" type="primary">bar</name>
    <name evidence="4" type="ORF">I6G51_06085</name>
    <name evidence="5" type="ORF">NCTC10288_01681</name>
</gene>
<dbReference type="EMBL" id="CP065689">
    <property type="protein sequence ID" value="QPS60735.1"/>
    <property type="molecule type" value="Genomic_DNA"/>
</dbReference>
<dbReference type="CDD" id="cd04301">
    <property type="entry name" value="NAT_SF"/>
    <property type="match status" value="1"/>
</dbReference>
<protein>
    <submittedName>
        <fullName evidence="5">GNAT family acetyltransferase</fullName>
        <ecNumber evidence="5">2.3.1.183</ecNumber>
    </submittedName>
    <submittedName>
        <fullName evidence="4">N-acetyltransferase</fullName>
    </submittedName>
</protein>
<dbReference type="SUPFAM" id="SSF55729">
    <property type="entry name" value="Acyl-CoA N-acyltransferases (Nat)"/>
    <property type="match status" value="1"/>
</dbReference>
<evidence type="ECO:0000259" key="3">
    <source>
        <dbReference type="PROSITE" id="PS51186"/>
    </source>
</evidence>